<dbReference type="EMBL" id="GGEC01007782">
    <property type="protein sequence ID" value="MBW88265.1"/>
    <property type="molecule type" value="Transcribed_RNA"/>
</dbReference>
<protein>
    <submittedName>
        <fullName evidence="1">Uncharacterized protein</fullName>
    </submittedName>
</protein>
<accession>A0A2P2J4A7</accession>
<reference evidence="1" key="1">
    <citation type="submission" date="2018-02" db="EMBL/GenBank/DDBJ databases">
        <title>Rhizophora mucronata_Transcriptome.</title>
        <authorList>
            <person name="Meera S.P."/>
            <person name="Sreeshan A."/>
            <person name="Augustine A."/>
        </authorList>
    </citation>
    <scope>NUCLEOTIDE SEQUENCE</scope>
    <source>
        <tissue evidence="1">Leaf</tissue>
    </source>
</reference>
<evidence type="ECO:0000313" key="1">
    <source>
        <dbReference type="EMBL" id="MBW88265.1"/>
    </source>
</evidence>
<sequence>MNLCSRRILFISKIRASILIKR</sequence>
<dbReference type="AlphaFoldDB" id="A0A2P2J4A7"/>
<organism evidence="1">
    <name type="scientific">Rhizophora mucronata</name>
    <name type="common">Asiatic mangrove</name>
    <dbReference type="NCBI Taxonomy" id="61149"/>
    <lineage>
        <taxon>Eukaryota</taxon>
        <taxon>Viridiplantae</taxon>
        <taxon>Streptophyta</taxon>
        <taxon>Embryophyta</taxon>
        <taxon>Tracheophyta</taxon>
        <taxon>Spermatophyta</taxon>
        <taxon>Magnoliopsida</taxon>
        <taxon>eudicotyledons</taxon>
        <taxon>Gunneridae</taxon>
        <taxon>Pentapetalae</taxon>
        <taxon>rosids</taxon>
        <taxon>fabids</taxon>
        <taxon>Malpighiales</taxon>
        <taxon>Rhizophoraceae</taxon>
        <taxon>Rhizophora</taxon>
    </lineage>
</organism>
<proteinExistence type="predicted"/>
<name>A0A2P2J4A7_RHIMU</name>